<dbReference type="EMBL" id="CAKOGL010000007">
    <property type="protein sequence ID" value="CAH2088704.1"/>
    <property type="molecule type" value="Genomic_DNA"/>
</dbReference>
<sequence>MIHVETYLSHFDLRFGTLRSDTYKLCDKYYIQLIATEDNETRRKIAAEAELHHRKAKRFMKPCIGMQKLRNRIKILWFCVIYSRALSPIKQIDKKLDYLEDHLFEITKCERHILKHKLSHFKSEFKRKWMATYKKRDVFETKNASWLVGVITLPMMTSSVPHAGAGGRLIKSFMESSDRTKRRKTKHLRENIDSQQLTFAAQMSLRASGNVYASKIVKDITKLPTKAKQQCFPKPGAFCVTSTYAEVKLQDILDNTCFRLCQYLDEVFEGCSEEERCNLELIHKWGCDVSQQSQFKQKFKNTMDSDANIFQSSFVPLRLRTKEGKILWQNTVPSSPRYCRTIRIRFIHETKDVTRDEIIYVEKQIKDLQKSKVPLKGGFDLQVEHKLLFTMADGKICNAATNTASTMRCYLCGLTSKF</sequence>
<proteinExistence type="predicted"/>
<evidence type="ECO:0000313" key="1">
    <source>
        <dbReference type="EMBL" id="CAH2088704.1"/>
    </source>
</evidence>
<evidence type="ECO:0000313" key="2">
    <source>
        <dbReference type="Proteomes" id="UP001153954"/>
    </source>
</evidence>
<dbReference type="AlphaFoldDB" id="A0AAU9TTA8"/>
<keyword evidence="2" id="KW-1185">Reference proteome</keyword>
<accession>A0AAU9TTA8</accession>
<gene>
    <name evidence="1" type="ORF">EEDITHA_LOCUS4843</name>
</gene>
<organism evidence="1 2">
    <name type="scientific">Euphydryas editha</name>
    <name type="common">Edith's checkerspot</name>
    <dbReference type="NCBI Taxonomy" id="104508"/>
    <lineage>
        <taxon>Eukaryota</taxon>
        <taxon>Metazoa</taxon>
        <taxon>Ecdysozoa</taxon>
        <taxon>Arthropoda</taxon>
        <taxon>Hexapoda</taxon>
        <taxon>Insecta</taxon>
        <taxon>Pterygota</taxon>
        <taxon>Neoptera</taxon>
        <taxon>Endopterygota</taxon>
        <taxon>Lepidoptera</taxon>
        <taxon>Glossata</taxon>
        <taxon>Ditrysia</taxon>
        <taxon>Papilionoidea</taxon>
        <taxon>Nymphalidae</taxon>
        <taxon>Nymphalinae</taxon>
        <taxon>Euphydryas</taxon>
    </lineage>
</organism>
<name>A0AAU9TTA8_EUPED</name>
<dbReference type="Proteomes" id="UP001153954">
    <property type="component" value="Unassembled WGS sequence"/>
</dbReference>
<reference evidence="1" key="1">
    <citation type="submission" date="2022-03" db="EMBL/GenBank/DDBJ databases">
        <authorList>
            <person name="Tunstrom K."/>
        </authorList>
    </citation>
    <scope>NUCLEOTIDE SEQUENCE</scope>
</reference>
<evidence type="ECO:0008006" key="3">
    <source>
        <dbReference type="Google" id="ProtNLM"/>
    </source>
</evidence>
<comment type="caution">
    <text evidence="1">The sequence shown here is derived from an EMBL/GenBank/DDBJ whole genome shotgun (WGS) entry which is preliminary data.</text>
</comment>
<protein>
    <recommendedName>
        <fullName evidence="3">Transposase</fullName>
    </recommendedName>
</protein>